<evidence type="ECO:0000259" key="1">
    <source>
        <dbReference type="Pfam" id="PF00534"/>
    </source>
</evidence>
<evidence type="ECO:0000313" key="4">
    <source>
        <dbReference type="EMBL" id="SFK81089.1"/>
    </source>
</evidence>
<dbReference type="Pfam" id="PF13439">
    <property type="entry name" value="Glyco_transf_4"/>
    <property type="match status" value="1"/>
</dbReference>
<dbReference type="PANTHER" id="PTHR45947:SF3">
    <property type="entry name" value="SULFOQUINOVOSYL TRANSFERASE SQD2"/>
    <property type="match status" value="1"/>
</dbReference>
<dbReference type="Pfam" id="PF00534">
    <property type="entry name" value="Glycos_transf_1"/>
    <property type="match status" value="1"/>
</dbReference>
<dbReference type="Gene3D" id="3.40.50.2000">
    <property type="entry name" value="Glycogen Phosphorylase B"/>
    <property type="match status" value="2"/>
</dbReference>
<keyword evidence="5" id="KW-1185">Reference proteome</keyword>
<evidence type="ECO:0000313" key="3">
    <source>
        <dbReference type="EMBL" id="AKG73413.1"/>
    </source>
</evidence>
<accession>A0A0F7HKZ8</accession>
<gene>
    <name evidence="3" type="ORF">AAT16_03770</name>
    <name evidence="4" type="ORF">SAMN05216235_1766</name>
</gene>
<dbReference type="InterPro" id="IPR028098">
    <property type="entry name" value="Glyco_trans_4-like_N"/>
</dbReference>
<dbReference type="KEGG" id="shv:AAT16_03770"/>
<proteinExistence type="predicted"/>
<dbReference type="EMBL" id="CP011366">
    <property type="protein sequence ID" value="AKG73413.1"/>
    <property type="molecule type" value="Genomic_DNA"/>
</dbReference>
<dbReference type="OrthoDB" id="9815550at2"/>
<feature type="domain" description="Glycosyl transferase family 1" evidence="1">
    <location>
        <begin position="748"/>
        <end position="920"/>
    </location>
</feature>
<protein>
    <submittedName>
        <fullName evidence="4">Glycosyltransferase involved in cell wall bisynthesis</fullName>
    </submittedName>
</protein>
<evidence type="ECO:0000313" key="6">
    <source>
        <dbReference type="Proteomes" id="UP000183090"/>
    </source>
</evidence>
<dbReference type="SUPFAM" id="SSF53756">
    <property type="entry name" value="UDP-Glycosyltransferase/glycogen phosphorylase"/>
    <property type="match status" value="1"/>
</dbReference>
<reference evidence="5" key="2">
    <citation type="submission" date="2015-04" db="EMBL/GenBank/DDBJ databases">
        <title>Complete genome sequence of Salinicoccus halodurans strain H3B36, isolated from the Qaidam basin of China.</title>
        <authorList>
            <person name="Ma Y."/>
            <person name="Jiang K."/>
            <person name="Xue Y."/>
        </authorList>
    </citation>
    <scope>NUCLEOTIDE SEQUENCE [LARGE SCALE GENOMIC DNA]</scope>
    <source>
        <strain evidence="5">H3B36</strain>
    </source>
</reference>
<dbReference type="CDD" id="cd03794">
    <property type="entry name" value="GT4_WbuB-like"/>
    <property type="match status" value="1"/>
</dbReference>
<organism evidence="4 6">
    <name type="scientific">Salinicoccus halodurans</name>
    <dbReference type="NCBI Taxonomy" id="407035"/>
    <lineage>
        <taxon>Bacteria</taxon>
        <taxon>Bacillati</taxon>
        <taxon>Bacillota</taxon>
        <taxon>Bacilli</taxon>
        <taxon>Bacillales</taxon>
        <taxon>Staphylococcaceae</taxon>
        <taxon>Salinicoccus</taxon>
    </lineage>
</organism>
<dbReference type="Proteomes" id="UP000183090">
    <property type="component" value="Unassembled WGS sequence"/>
</dbReference>
<reference evidence="3 5" key="1">
    <citation type="journal article" date="2015" name="Int. J. Syst. Evol. Microbiol.">
        <title>Complete genome sequence of Salinicoccus halodurans H3B36, isolated from the Qaidam Basin in China.</title>
        <authorList>
            <person name="Jiang K."/>
            <person name="Xue Y."/>
            <person name="Ma Y."/>
        </authorList>
    </citation>
    <scope>NUCLEOTIDE SEQUENCE [LARGE SCALE GENOMIC DNA]</scope>
    <source>
        <strain evidence="3 5">H3B36</strain>
    </source>
</reference>
<dbReference type="InterPro" id="IPR050194">
    <property type="entry name" value="Glycosyltransferase_grp1"/>
</dbReference>
<dbReference type="PANTHER" id="PTHR45947">
    <property type="entry name" value="SULFOQUINOVOSYL TRANSFERASE SQD2"/>
    <property type="match status" value="1"/>
</dbReference>
<name>A0A0F7HKZ8_9STAP</name>
<evidence type="ECO:0000313" key="5">
    <source>
        <dbReference type="Proteomes" id="UP000034029"/>
    </source>
</evidence>
<dbReference type="InterPro" id="IPR001296">
    <property type="entry name" value="Glyco_trans_1"/>
</dbReference>
<feature type="domain" description="Glycosyltransferase subfamily 4-like N-terminal" evidence="2">
    <location>
        <begin position="561"/>
        <end position="735"/>
    </location>
</feature>
<dbReference type="GO" id="GO:0016758">
    <property type="term" value="F:hexosyltransferase activity"/>
    <property type="evidence" value="ECO:0007669"/>
    <property type="project" value="TreeGrafter"/>
</dbReference>
<reference evidence="4 6" key="3">
    <citation type="submission" date="2016-10" db="EMBL/GenBank/DDBJ databases">
        <authorList>
            <person name="Varghese N."/>
            <person name="Submissions S."/>
        </authorList>
    </citation>
    <scope>NUCLEOTIDE SEQUENCE [LARGE SCALE GENOMIC DNA]</scope>
    <source>
        <strain evidence="4 6">CGMCC 1.6501</strain>
    </source>
</reference>
<dbReference type="EMBL" id="FOTB01000004">
    <property type="protein sequence ID" value="SFK81089.1"/>
    <property type="molecule type" value="Genomic_DNA"/>
</dbReference>
<evidence type="ECO:0000259" key="2">
    <source>
        <dbReference type="Pfam" id="PF13439"/>
    </source>
</evidence>
<sequence>MTYILGIIAYIALQLNFQSVSRFVLRKSLTKKIGSKEGGISIYLRKSNHSMLLHQINNMNLNSDYKMFLNALIHRHEKKYTEAYRLIENIENPNVLNLKVKLLYDLKLLEPIIGLSNKNIDVLKYLETDQQFNLISYLVSRNLYDEAEQLIQITEQDKDLLIEQFEDDKSDIYYKYSWRQYALNFLGLKDINKVDLQEIKFKIDTLNPQMKKLGYTFVVNEYYRNADNLEILKNDYVPFLKENKDLFQYLEFEALHTFNITDDSNDDKSLKLQRILNYYHSNNFSEQMLKTVYQLIPQVNLNTQHIMSLRRMIMDQQLVLEDEKFSRLLKRDRRLHVIFHYPQFFINSALNNEVDSFIHHRFTKREQKRIYNIIIKKLLHFNMRIDLPHYLIEHLKITSSKRMSNALALGRYYCSISDQKNLDWLVNSKQKDKQFKLRTHFAKYYFQLKEYKLSLGETEKAAKIRPYHHDVLRSYIRNYHVMGNITERYKNIKLMKKYYPARLFPGEYQMALQEFQLLNNEWQMPISLRDNRDIEKNDKKILFVLNKALPVTNGYTIRSNEIVKRVSERGYEPVLTTRLGWSPKHEGYAVPDADINDIKTYYIDKSDKYLTNKTPMNDYFNVYAEEILNIVKMEKPEIIHAASNFQNALPALKVGEMLGLRTIYEVRGLWHHTQTSKNPLFYKSDRFNLQDNYEVLCCRIADEVLCISESLKEYLISKGIDEKKITVVPNGVDTENMAPSKADDSIVEKYGLEDNIVLGFIGSITIYEGIDFILKAIKNINDSKKLNKRLKFLVVGEGQYLPQLQALVTEFDIRDDVIFTGKIPHEQVSKFYSVIDITPFPRTNELVCQLVTPIKTYEAMAMAKKVVVSDVAALKEMVIDGENGTYFEAENTEALEKAIIEISKNEEIGTHAREWVETNRDWEVLLKTIIGIYEQKES</sequence>
<dbReference type="Proteomes" id="UP000034029">
    <property type="component" value="Chromosome"/>
</dbReference>
<dbReference type="AlphaFoldDB" id="A0A0F7HKZ8"/>